<protein>
    <recommendedName>
        <fullName evidence="2">Chromo domain-containing protein</fullName>
    </recommendedName>
</protein>
<keyword evidence="4" id="KW-1185">Reference proteome</keyword>
<dbReference type="InterPro" id="IPR016197">
    <property type="entry name" value="Chromo-like_dom_sf"/>
</dbReference>
<dbReference type="PANTHER" id="PTHR32444:SF247">
    <property type="entry name" value="OS01G0958200 PROTEIN"/>
    <property type="match status" value="1"/>
</dbReference>
<dbReference type="PROSITE" id="PS50013">
    <property type="entry name" value="CHROMO_2"/>
    <property type="match status" value="1"/>
</dbReference>
<evidence type="ECO:0000313" key="4">
    <source>
        <dbReference type="Proteomes" id="UP000298416"/>
    </source>
</evidence>
<reference evidence="3" key="2">
    <citation type="submission" date="2020-08" db="EMBL/GenBank/DDBJ databases">
        <title>Plant Genome Project.</title>
        <authorList>
            <person name="Zhang R.-G."/>
        </authorList>
    </citation>
    <scope>NUCLEOTIDE SEQUENCE</scope>
    <source>
        <strain evidence="3">Huo1</strain>
        <tissue evidence="3">Leaf</tissue>
    </source>
</reference>
<dbReference type="InterPro" id="IPR056924">
    <property type="entry name" value="SH3_Tf2-1"/>
</dbReference>
<dbReference type="InterPro" id="IPR000953">
    <property type="entry name" value="Chromo/chromo_shadow_dom"/>
</dbReference>
<dbReference type="Pfam" id="PF24626">
    <property type="entry name" value="SH3_Tf2-1"/>
    <property type="match status" value="1"/>
</dbReference>
<reference evidence="3" key="1">
    <citation type="submission" date="2018-01" db="EMBL/GenBank/DDBJ databases">
        <authorList>
            <person name="Mao J.F."/>
        </authorList>
    </citation>
    <scope>NUCLEOTIDE SEQUENCE</scope>
    <source>
        <strain evidence="3">Huo1</strain>
        <tissue evidence="3">Leaf</tissue>
    </source>
</reference>
<name>A0A8X8Y1Y7_SALSN</name>
<sequence length="415" mass="46471">MAASANKKRRDVEFAVGDMVYVKFRPHRQSTLFTSRNRKMAPRFFGPFRIEARIGAMAYRLQLPESTRIHPVFHVSLLKRAIGEATSEATLPEELGGAAPSFLPEKVLATRTDQRAGESVDRVLIKWLGMDDDEATWMDGVSRVISGAADMAQFFLPQCSASLLFFRNRLGKSLKRFLGIWHKSTPDVVAWVANRNHPISASEAPVLMISANTSLVISSGGSIICSSSIQEFEFDEKSAWSDADEDVEISEHQEEGGASSSQSDENTRGMVLVDDDDHGVKKYLTSWTSPDDPSPRDFVYKIQNRGLADMVVLEGARKRYRLGQWNGMHFSGYQRYPNPIFKPFFVFKQDRLISIGEAYKTSLFVFARRCSAKGVRQKVFGKRCSPKGVRQKVFGKGSCSAKEAVRKKKLFGKGN</sequence>
<dbReference type="PANTHER" id="PTHR32444">
    <property type="entry name" value="BULB-TYPE LECTIN DOMAIN-CONTAINING PROTEIN"/>
    <property type="match status" value="1"/>
</dbReference>
<feature type="region of interest" description="Disordered" evidence="1">
    <location>
        <begin position="243"/>
        <end position="268"/>
    </location>
</feature>
<evidence type="ECO:0000256" key="1">
    <source>
        <dbReference type="SAM" id="MobiDB-lite"/>
    </source>
</evidence>
<organism evidence="3">
    <name type="scientific">Salvia splendens</name>
    <name type="common">Scarlet sage</name>
    <dbReference type="NCBI Taxonomy" id="180675"/>
    <lineage>
        <taxon>Eukaryota</taxon>
        <taxon>Viridiplantae</taxon>
        <taxon>Streptophyta</taxon>
        <taxon>Embryophyta</taxon>
        <taxon>Tracheophyta</taxon>
        <taxon>Spermatophyta</taxon>
        <taxon>Magnoliopsida</taxon>
        <taxon>eudicotyledons</taxon>
        <taxon>Gunneridae</taxon>
        <taxon>Pentapetalae</taxon>
        <taxon>asterids</taxon>
        <taxon>lamiids</taxon>
        <taxon>Lamiales</taxon>
        <taxon>Lamiaceae</taxon>
        <taxon>Nepetoideae</taxon>
        <taxon>Mentheae</taxon>
        <taxon>Salviinae</taxon>
        <taxon>Salvia</taxon>
        <taxon>Salvia subgen. Calosphace</taxon>
        <taxon>core Calosphace</taxon>
    </lineage>
</organism>
<accession>A0A8X8Y1Y7</accession>
<proteinExistence type="predicted"/>
<comment type="caution">
    <text evidence="3">The sequence shown here is derived from an EMBL/GenBank/DDBJ whole genome shotgun (WGS) entry which is preliminary data.</text>
</comment>
<evidence type="ECO:0000259" key="2">
    <source>
        <dbReference type="PROSITE" id="PS50013"/>
    </source>
</evidence>
<gene>
    <name evidence="3" type="ORF">SASPL_114760</name>
</gene>
<dbReference type="AlphaFoldDB" id="A0A8X8Y1Y7"/>
<evidence type="ECO:0000313" key="3">
    <source>
        <dbReference type="EMBL" id="KAG6424343.1"/>
    </source>
</evidence>
<feature type="domain" description="Chromo" evidence="2">
    <location>
        <begin position="102"/>
        <end position="137"/>
    </location>
</feature>
<dbReference type="SUPFAM" id="SSF54160">
    <property type="entry name" value="Chromo domain-like"/>
    <property type="match status" value="1"/>
</dbReference>
<dbReference type="Proteomes" id="UP000298416">
    <property type="component" value="Unassembled WGS sequence"/>
</dbReference>
<dbReference type="EMBL" id="PNBA02000005">
    <property type="protein sequence ID" value="KAG6424343.1"/>
    <property type="molecule type" value="Genomic_DNA"/>
</dbReference>